<proteinExistence type="predicted"/>
<dbReference type="SMART" id="SM00052">
    <property type="entry name" value="EAL"/>
    <property type="match status" value="1"/>
</dbReference>
<keyword evidence="5" id="KW-1185">Reference proteome</keyword>
<dbReference type="InterPro" id="IPR000160">
    <property type="entry name" value="GGDEF_dom"/>
</dbReference>
<evidence type="ECO:0000313" key="4">
    <source>
        <dbReference type="EMBL" id="BBL70418.1"/>
    </source>
</evidence>
<feature type="coiled-coil region" evidence="1">
    <location>
        <begin position="595"/>
        <end position="622"/>
    </location>
</feature>
<dbReference type="CDD" id="cd01949">
    <property type="entry name" value="GGDEF"/>
    <property type="match status" value="1"/>
</dbReference>
<dbReference type="EMBL" id="AP019782">
    <property type="protein sequence ID" value="BBL70418.1"/>
    <property type="molecule type" value="Genomic_DNA"/>
</dbReference>
<evidence type="ECO:0000256" key="1">
    <source>
        <dbReference type="SAM" id="Coils"/>
    </source>
</evidence>
<dbReference type="KEGG" id="moz:MoryE10_10240"/>
<evidence type="ECO:0000259" key="2">
    <source>
        <dbReference type="PROSITE" id="PS50883"/>
    </source>
</evidence>
<dbReference type="NCBIfam" id="TIGR00254">
    <property type="entry name" value="GGDEF"/>
    <property type="match status" value="1"/>
</dbReference>
<organism evidence="4 5">
    <name type="scientific">Methylogaea oryzae</name>
    <dbReference type="NCBI Taxonomy" id="1295382"/>
    <lineage>
        <taxon>Bacteria</taxon>
        <taxon>Pseudomonadati</taxon>
        <taxon>Pseudomonadota</taxon>
        <taxon>Gammaproteobacteria</taxon>
        <taxon>Methylococcales</taxon>
        <taxon>Methylococcaceae</taxon>
        <taxon>Methylogaea</taxon>
    </lineage>
</organism>
<gene>
    <name evidence="4" type="ORF">MoryE10_10240</name>
</gene>
<dbReference type="Pfam" id="PF00571">
    <property type="entry name" value="CBS"/>
    <property type="match status" value="1"/>
</dbReference>
<dbReference type="GO" id="GO:0071111">
    <property type="term" value="F:cyclic-guanylate-specific phosphodiesterase activity"/>
    <property type="evidence" value="ECO:0007669"/>
    <property type="project" value="InterPro"/>
</dbReference>
<dbReference type="PANTHER" id="PTHR33121:SF76">
    <property type="entry name" value="SIGNALING PROTEIN"/>
    <property type="match status" value="1"/>
</dbReference>
<dbReference type="PANTHER" id="PTHR33121">
    <property type="entry name" value="CYCLIC DI-GMP PHOSPHODIESTERASE PDEF"/>
    <property type="match status" value="1"/>
</dbReference>
<name>A0A8D4VLP7_9GAMM</name>
<feature type="domain" description="GGDEF" evidence="3">
    <location>
        <begin position="472"/>
        <end position="622"/>
    </location>
</feature>
<dbReference type="PROSITE" id="PS50883">
    <property type="entry name" value="EAL"/>
    <property type="match status" value="1"/>
</dbReference>
<sequence length="624" mass="70496">MKQLLPQMATFPPEAAQSRDAVLGESEMAQLLDRILREEQLTAVFHPIVCPGRQEIYGYEGLIRGPANTPFHNPMFLFETATRQQRLLELDFLCRKTVIRRFARLGLPGKLFINVSPVSLLYEDFVNGRTLQYLEAEGLNPGRVVIEITETHQIDDIHLMQTALLHYRSMGFMVALDDLGAGYSGLTLWSQMNPDFVKIDRHFVQGIDEDRAKRQFVKSIIEIAQSLGCRTVTEGVETRAEYEAVCALGANLVQGYYLERPHAVPPVVIAPERLAFEAPRPMQFKATAECLLQPLMQVPDDTLVEAVDELFRRRKSDAKSEDAIDAALADMDEGVGELIRGHVSSIAVVRDGEPLGLVLRDEFMNVLASRYGRELHGRKPISKFMTRRVLIVDKATPLEKVSKYLTNAVDHYMDEFIITDQGKCVGRGTLIDLLRRITDQQIYTARYANPLTLLPGNVLIHKQLDQLLEEGASFVAAYCDVDHFKPFNDVYGYALGDDIIRCLAGLLEDSAGEDDFVGHVGGDDFIVLFKSADWRERCRRLLEQFEERIPLFYNPRDRENGGIETEDRFGIKRHFPFMALSLGLVRVDPAQGWTKERFAEKVAEAKRQAKKLEGNASYLVDEAG</sequence>
<accession>A0A8D4VLP7</accession>
<dbReference type="AlphaFoldDB" id="A0A8D4VLP7"/>
<reference evidence="4" key="1">
    <citation type="submission" date="2019-06" db="EMBL/GenBank/DDBJ databases">
        <title>Complete genome sequence of Methylogaea oryzae strain JCM16910.</title>
        <authorList>
            <person name="Asakawa S."/>
        </authorList>
    </citation>
    <scope>NUCLEOTIDE SEQUENCE</scope>
    <source>
        <strain evidence="4">E10</strain>
    </source>
</reference>
<dbReference type="Proteomes" id="UP000824988">
    <property type="component" value="Chromosome"/>
</dbReference>
<dbReference type="InterPro" id="IPR001633">
    <property type="entry name" value="EAL_dom"/>
</dbReference>
<dbReference type="InterPro" id="IPR000644">
    <property type="entry name" value="CBS_dom"/>
</dbReference>
<dbReference type="Pfam" id="PF00563">
    <property type="entry name" value="EAL"/>
    <property type="match status" value="1"/>
</dbReference>
<dbReference type="SMART" id="SM00267">
    <property type="entry name" value="GGDEF"/>
    <property type="match status" value="1"/>
</dbReference>
<dbReference type="Pfam" id="PF00990">
    <property type="entry name" value="GGDEF"/>
    <property type="match status" value="1"/>
</dbReference>
<keyword evidence="1" id="KW-0175">Coiled coil</keyword>
<evidence type="ECO:0000313" key="5">
    <source>
        <dbReference type="Proteomes" id="UP000824988"/>
    </source>
</evidence>
<protein>
    <submittedName>
        <fullName evidence="4">GGDEF domain-containing protein</fullName>
    </submittedName>
</protein>
<dbReference type="RefSeq" id="WP_221048415.1">
    <property type="nucleotide sequence ID" value="NZ_AP019782.1"/>
</dbReference>
<dbReference type="InterPro" id="IPR050706">
    <property type="entry name" value="Cyclic-di-GMP_PDE-like"/>
</dbReference>
<dbReference type="PROSITE" id="PS50887">
    <property type="entry name" value="GGDEF"/>
    <property type="match status" value="1"/>
</dbReference>
<dbReference type="CDD" id="cd01948">
    <property type="entry name" value="EAL"/>
    <property type="match status" value="1"/>
</dbReference>
<evidence type="ECO:0000259" key="3">
    <source>
        <dbReference type="PROSITE" id="PS50887"/>
    </source>
</evidence>
<feature type="domain" description="EAL" evidence="2">
    <location>
        <begin position="25"/>
        <end position="275"/>
    </location>
</feature>